<dbReference type="Gene3D" id="2.120.10.30">
    <property type="entry name" value="TolB, C-terminal domain"/>
    <property type="match status" value="2"/>
</dbReference>
<evidence type="ECO:0000313" key="4">
    <source>
        <dbReference type="EMBL" id="TDR43975.1"/>
    </source>
</evidence>
<dbReference type="Gene3D" id="3.40.30.10">
    <property type="entry name" value="Glutaredoxin"/>
    <property type="match status" value="1"/>
</dbReference>
<dbReference type="InterPro" id="IPR012336">
    <property type="entry name" value="Thioredoxin-like_fold"/>
</dbReference>
<dbReference type="AlphaFoldDB" id="A0A4R6YY92"/>
<dbReference type="PANTHER" id="PTHR46388">
    <property type="entry name" value="NHL REPEAT-CONTAINING PROTEIN 2"/>
    <property type="match status" value="1"/>
</dbReference>
<dbReference type="EMBL" id="SNZH01000006">
    <property type="protein sequence ID" value="TDR43975.1"/>
    <property type="molecule type" value="Genomic_DNA"/>
</dbReference>
<dbReference type="PANTHER" id="PTHR46388:SF2">
    <property type="entry name" value="NHL REPEAT-CONTAINING PROTEIN 2"/>
    <property type="match status" value="1"/>
</dbReference>
<feature type="repeat" description="NHL" evidence="2">
    <location>
        <begin position="381"/>
        <end position="422"/>
    </location>
</feature>
<protein>
    <submittedName>
        <fullName evidence="4">NHL repeat-containing protein</fullName>
    </submittedName>
</protein>
<dbReference type="RefSeq" id="WP_133818719.1">
    <property type="nucleotide sequence ID" value="NZ_SNZH01000006.1"/>
</dbReference>
<dbReference type="Proteomes" id="UP000295293">
    <property type="component" value="Unassembled WGS sequence"/>
</dbReference>
<evidence type="ECO:0000256" key="2">
    <source>
        <dbReference type="PROSITE-ProRule" id="PRU00504"/>
    </source>
</evidence>
<keyword evidence="1" id="KW-0677">Repeat</keyword>
<evidence type="ECO:0000259" key="3">
    <source>
        <dbReference type="Pfam" id="PF13905"/>
    </source>
</evidence>
<evidence type="ECO:0000313" key="5">
    <source>
        <dbReference type="Proteomes" id="UP000295293"/>
    </source>
</evidence>
<dbReference type="PROSITE" id="PS51125">
    <property type="entry name" value="NHL"/>
    <property type="match status" value="1"/>
</dbReference>
<dbReference type="InterPro" id="IPR011042">
    <property type="entry name" value="6-blade_b-propeller_TolB-like"/>
</dbReference>
<organism evidence="4 5">
    <name type="scientific">Tahibacter aquaticus</name>
    <dbReference type="NCBI Taxonomy" id="520092"/>
    <lineage>
        <taxon>Bacteria</taxon>
        <taxon>Pseudomonadati</taxon>
        <taxon>Pseudomonadota</taxon>
        <taxon>Gammaproteobacteria</taxon>
        <taxon>Lysobacterales</taxon>
        <taxon>Rhodanobacteraceae</taxon>
        <taxon>Tahibacter</taxon>
    </lineage>
</organism>
<comment type="caution">
    <text evidence="4">The sequence shown here is derived from an EMBL/GenBank/DDBJ whole genome shotgun (WGS) entry which is preliminary data.</text>
</comment>
<dbReference type="InterPro" id="IPR001258">
    <property type="entry name" value="NHL_repeat"/>
</dbReference>
<dbReference type="OrthoDB" id="9811352at2"/>
<dbReference type="InterPro" id="IPR036249">
    <property type="entry name" value="Thioredoxin-like_sf"/>
</dbReference>
<reference evidence="4 5" key="1">
    <citation type="submission" date="2019-03" db="EMBL/GenBank/DDBJ databases">
        <title>Genomic Encyclopedia of Type Strains, Phase IV (KMG-IV): sequencing the most valuable type-strain genomes for metagenomic binning, comparative biology and taxonomic classification.</title>
        <authorList>
            <person name="Goeker M."/>
        </authorList>
    </citation>
    <scope>NUCLEOTIDE SEQUENCE [LARGE SCALE GENOMIC DNA]</scope>
    <source>
        <strain evidence="4 5">DSM 21667</strain>
    </source>
</reference>
<accession>A0A4R6YY92</accession>
<evidence type="ECO:0000256" key="1">
    <source>
        <dbReference type="ARBA" id="ARBA00022737"/>
    </source>
</evidence>
<dbReference type="Pfam" id="PF13905">
    <property type="entry name" value="Thioredoxin_8"/>
    <property type="match status" value="1"/>
</dbReference>
<keyword evidence="5" id="KW-1185">Reference proteome</keyword>
<gene>
    <name evidence="4" type="ORF">DFR29_106117</name>
</gene>
<sequence>MAQHVETFEFPAGLEWVNTIQVPSAESLRGRVTLLYFWTYDSVHCVNLLADLAWLENRYHDGLCIVGVHTPRYSGQRTAAAVLKAVNRHQLRHPVASDPNYLLWQRFGVQAWPSVVLLDTQGHAVAIFTGEGQRQEIDRRITGLLDDAIAQDTRVYEAWPAVGRPEPRLPLAFPARVVATADHLYIADTGHHRVLETTLDGRIQRQFGAGNAGYWDGRLIDCGLSSPQGLALGKDSLYIADTGNHAIRRVRLLSGEVETVAGTGKAGRDRPNLHPDPTAVGLCAPVDLVLLNEHLYFSLAGQHQIWDLELTRRTLDILAGSGRFGIDDGAGAYASFAQPAGLASLGQALVVADAGAGAIRAIRLADRKVTTVIGAGPWEFGDAQGSRDTARLQHPQGVATDPRGLVFVADSYNSKLKAINLKSGETRSFSLPYRFHEPEGVSLSQNALWIANTNAHEIVRVDLANSGSCQRIAVGE</sequence>
<feature type="domain" description="Thioredoxin-like fold" evidence="3">
    <location>
        <begin position="30"/>
        <end position="122"/>
    </location>
</feature>
<dbReference type="SUPFAM" id="SSF52833">
    <property type="entry name" value="Thioredoxin-like"/>
    <property type="match status" value="1"/>
</dbReference>
<name>A0A4R6YY92_9GAMM</name>
<proteinExistence type="predicted"/>
<dbReference type="SUPFAM" id="SSF101898">
    <property type="entry name" value="NHL repeat"/>
    <property type="match status" value="1"/>
</dbReference>
<dbReference type="Pfam" id="PF01436">
    <property type="entry name" value="NHL"/>
    <property type="match status" value="1"/>
</dbReference>